<dbReference type="EMBL" id="PYGK01000009">
    <property type="protein sequence ID" value="PSL27545.1"/>
    <property type="molecule type" value="Genomic_DNA"/>
</dbReference>
<name>A0A2P8G0X3_9BACT</name>
<reference evidence="1 2" key="1">
    <citation type="submission" date="2018-03" db="EMBL/GenBank/DDBJ databases">
        <title>Genomic Encyclopedia of Archaeal and Bacterial Type Strains, Phase II (KMG-II): from individual species to whole genera.</title>
        <authorList>
            <person name="Goeker M."/>
        </authorList>
    </citation>
    <scope>NUCLEOTIDE SEQUENCE [LARGE SCALE GENOMIC DNA]</scope>
    <source>
        <strain evidence="1 2">DSM 18107</strain>
    </source>
</reference>
<evidence type="ECO:0000313" key="2">
    <source>
        <dbReference type="Proteomes" id="UP000240978"/>
    </source>
</evidence>
<evidence type="ECO:0000313" key="1">
    <source>
        <dbReference type="EMBL" id="PSL27545.1"/>
    </source>
</evidence>
<comment type="caution">
    <text evidence="1">The sequence shown here is derived from an EMBL/GenBank/DDBJ whole genome shotgun (WGS) entry which is preliminary data.</text>
</comment>
<dbReference type="AlphaFoldDB" id="A0A2P8G0X3"/>
<protein>
    <submittedName>
        <fullName evidence="1">Uncharacterized protein</fullName>
    </submittedName>
</protein>
<organism evidence="1 2">
    <name type="scientific">Chitinophaga ginsengisoli</name>
    <dbReference type="NCBI Taxonomy" id="363837"/>
    <lineage>
        <taxon>Bacteria</taxon>
        <taxon>Pseudomonadati</taxon>
        <taxon>Bacteroidota</taxon>
        <taxon>Chitinophagia</taxon>
        <taxon>Chitinophagales</taxon>
        <taxon>Chitinophagaceae</taxon>
        <taxon>Chitinophaga</taxon>
    </lineage>
</organism>
<sequence length="58" mass="6309">MQQPGSGHQAGSCSADHIKKHQCTTAPVYCLNLQLLLFGFDNPGKYTNPDPPIKTPKN</sequence>
<gene>
    <name evidence="1" type="ORF">CLV42_10979</name>
</gene>
<keyword evidence="2" id="KW-1185">Reference proteome</keyword>
<proteinExistence type="predicted"/>
<dbReference type="Proteomes" id="UP000240978">
    <property type="component" value="Unassembled WGS sequence"/>
</dbReference>
<accession>A0A2P8G0X3</accession>